<comment type="catalytic activity">
    <reaction evidence="9">
        <text>Cleaves -Ala-|-Ser- and -Ala-|-Ala- bonds in the scaffold protein.</text>
        <dbReference type="EC" id="3.4.21.97"/>
    </reaction>
</comment>
<keyword evidence="1 9" id="KW-0597">Phosphoprotein</keyword>
<keyword evidence="3 9" id="KW-1188">Viral release from host cell</keyword>
<protein>
    <recommendedName>
        <fullName evidence="9">Capsid scaffolding protein</fullName>
    </recommendedName>
    <alternativeName>
        <fullName evidence="9">Protease precursor</fullName>
        <shortName evidence="9">pPR</shortName>
    </alternativeName>
    <component>
        <recommendedName>
            <fullName evidence="9">Assemblin</fullName>
            <ecNumber evidence="9">3.4.21.97</ecNumber>
        </recommendedName>
        <alternativeName>
            <fullName evidence="9">Protease</fullName>
            <shortName evidence="9">Pr</shortName>
        </alternativeName>
    </component>
    <component>
        <recommendedName>
            <fullName evidence="9">Assembly protein</fullName>
            <shortName evidence="9">AP</shortName>
        </recommendedName>
        <alternativeName>
            <fullName evidence="9">Capsid assembly protein</fullName>
        </alternativeName>
    </component>
</protein>
<name>A0A455JKW0_9ALPH</name>
<evidence type="ECO:0000256" key="5">
    <source>
        <dbReference type="ARBA" id="ARBA00022801"/>
    </source>
</evidence>
<dbReference type="FunFam" id="3.20.16.10:FF:000001">
    <property type="entry name" value="Capsid scaffolding protein"/>
    <property type="match status" value="1"/>
</dbReference>
<dbReference type="InterPro" id="IPR035443">
    <property type="entry name" value="Herpes_virus_sf"/>
</dbReference>
<feature type="site" description="Cleavage; by assemblin; Release site" evidence="9">
    <location>
        <begin position="257"/>
        <end position="258"/>
    </location>
</feature>
<dbReference type="HAMAP" id="MF_04008">
    <property type="entry name" value="HSV_SCAF"/>
    <property type="match status" value="1"/>
</dbReference>
<keyword evidence="2 9" id="KW-1048">Host nucleus</keyword>
<dbReference type="EC" id="3.4.21.97" evidence="9"/>
<dbReference type="SUPFAM" id="SSF50789">
    <property type="entry name" value="Herpes virus serine proteinase, assemblin"/>
    <property type="match status" value="1"/>
</dbReference>
<feature type="compositionally biased region" description="Pro residues" evidence="10">
    <location>
        <begin position="541"/>
        <end position="573"/>
    </location>
</feature>
<accession>A0A455JKW0</accession>
<dbReference type="GO" id="GO:0042802">
    <property type="term" value="F:identical protein binding"/>
    <property type="evidence" value="ECO:0007669"/>
    <property type="project" value="UniProtKB-UniRule"/>
</dbReference>
<dbReference type="GO" id="GO:0042025">
    <property type="term" value="C:host cell nucleus"/>
    <property type="evidence" value="ECO:0007669"/>
    <property type="project" value="UniProtKB-SubCell"/>
</dbReference>
<feature type="compositionally biased region" description="Low complexity" evidence="10">
    <location>
        <begin position="574"/>
        <end position="592"/>
    </location>
</feature>
<comment type="subcellular location">
    <molecule>Assemblin</molecule>
    <subcellularLocation>
        <location evidence="9">Host nucleus</location>
    </subcellularLocation>
</comment>
<dbReference type="Pfam" id="PF00716">
    <property type="entry name" value="Peptidase_S21"/>
    <property type="match status" value="1"/>
</dbReference>
<keyword evidence="4 9" id="KW-0645">Protease</keyword>
<comment type="function">
    <text evidence="9">Capsid scaffolding protein: Acts as a scaffold protein by binding major capsid protein in the cytoplasm, inducing the nuclear localization of both proteins. Multimerizes in the nucleus such as major capsid protein forms the icosahedral T=16 capsid. Autocatalytic cleavage releases the assembly protein, and subsequently abolishes interaction with major capsid protein. Cleavages products are evicted from the capsid before or during DNA packaging.</text>
</comment>
<dbReference type="PRINTS" id="PR00236">
    <property type="entry name" value="HSVCAPSIDP40"/>
</dbReference>
<evidence type="ECO:0000313" key="12">
    <source>
        <dbReference type="Proteomes" id="UP000676557"/>
    </source>
</evidence>
<evidence type="ECO:0000313" key="11">
    <source>
        <dbReference type="EMBL" id="AVT50618.1"/>
    </source>
</evidence>
<dbReference type="RefSeq" id="YP_010087576.1">
    <property type="nucleotide sequence ID" value="NC_055561.1"/>
</dbReference>
<evidence type="ECO:0000256" key="4">
    <source>
        <dbReference type="ARBA" id="ARBA00022670"/>
    </source>
</evidence>
<evidence type="ECO:0000256" key="8">
    <source>
        <dbReference type="ARBA" id="ARBA00023200"/>
    </source>
</evidence>
<evidence type="ECO:0000256" key="3">
    <source>
        <dbReference type="ARBA" id="ARBA00022612"/>
    </source>
</evidence>
<feature type="region of interest" description="Interaction with major capsid protein" evidence="9">
    <location>
        <begin position="598"/>
        <end position="618"/>
    </location>
</feature>
<evidence type="ECO:0000256" key="7">
    <source>
        <dbReference type="ARBA" id="ARBA00022950"/>
    </source>
</evidence>
<feature type="compositionally biased region" description="Pro residues" evidence="10">
    <location>
        <begin position="475"/>
        <end position="487"/>
    </location>
</feature>
<keyword evidence="7 9" id="KW-0118">Viral capsid assembly</keyword>
<comment type="function">
    <text evidence="9">Assemblin: Protease that plays an essential role in virion assembly within the nucleus. Catalyzes the cleavage of the assembly protein after formation of the spherical procapsid. By that cleavage, the capsid matures and gains its icosahedral shape. The cleavage sites seem to include -Ala-Ser-, -Ala-Ala-, as well as Ala-Thr bonds. Assemblin and cleavages products are evicted from the capsid before or during DNA packaging.</text>
</comment>
<feature type="chain" id="PRO_5023305740" description="Assemblin" evidence="9">
    <location>
        <begin position="1"/>
        <end position="257"/>
    </location>
</feature>
<keyword evidence="6 9" id="KW-0720">Serine protease</keyword>
<keyword evidence="5 9" id="KW-0378">Hydrolase</keyword>
<evidence type="ECO:0000256" key="10">
    <source>
        <dbReference type="SAM" id="MobiDB-lite"/>
    </source>
</evidence>
<feature type="active site" description="Charge relay system" evidence="9">
    <location>
        <position position="71"/>
    </location>
</feature>
<evidence type="ECO:0000256" key="1">
    <source>
        <dbReference type="ARBA" id="ARBA00022553"/>
    </source>
</evidence>
<sequence length="618" mass="62888">MADALDGGGGSGAAAGADAEPSADARASMPVYVGGYLALYGMGDEGELALTRERAARALPPAAPLPINIDHASACEVGAVLALADDDAGLFFVGVVNCPQLADVLAGVAHPAFFGADAPALAPRERFLYLVSNYLPSVSLSSRRLAPGEEADGTLLAHVALCVLGRRVGTIVTYDATPEACVAPFRRLSPRARAALLADAEAARAALGDRAWPVPREALARTLLSTAVNNMLVRDKWDTVARRRREAGIAGHTYLQASAVFPLAGGEGPDRAAGGRARAQKSAPAGGVCIAPPVASGRAPRPERPPPPPSPAMSAAHPAGAPAAHPLPAGDYVYVPTAQYNQLIVSQARGAAAAAPPPPLPAPPPYFLQAAPAAPPPAPAGWYGAGGAVPWHPGYGFPPAGLESQIMALAGAIADGRRLQAQGADGPCYDGPSERRLPAKRRRYNWDLPRGRSGGGDDEEAYYPGEGALAEPPHPHPPPQQHLPPPHALSKLASAVSSLQQEVSQLRAGCPHGPPLAAVQYLPAAPLPCPPQQYAALPQAAPAPAPHPGPAPAPHPGPAPAPHPGPAPAPAAPAGPAEEPRAAATVDASAVAGLPPPQPPSQACDPAEIFVAQMMRHR</sequence>
<comment type="similarity">
    <text evidence="9">Belongs to the herpesviridae capsid scaffolding protein family.</text>
</comment>
<comment type="caution">
    <text evidence="9">Lacks conserved residue(s) required for the propagation of feature annotation.</text>
</comment>
<dbReference type="GO" id="GO:0004252">
    <property type="term" value="F:serine-type endopeptidase activity"/>
    <property type="evidence" value="ECO:0007669"/>
    <property type="project" value="UniProtKB-UniRule"/>
</dbReference>
<feature type="chain" id="PRO_5023305741" description="Capsid scaffolding protein" evidence="9">
    <location>
        <begin position="1"/>
        <end position="618"/>
    </location>
</feature>
<dbReference type="Gene3D" id="3.20.16.10">
    <property type="entry name" value="Herpesvirus/Caudovirus protease domain"/>
    <property type="match status" value="1"/>
</dbReference>
<feature type="compositionally biased region" description="Low complexity" evidence="10">
    <location>
        <begin position="312"/>
        <end position="322"/>
    </location>
</feature>
<proteinExistence type="inferred from homology"/>
<keyword evidence="8 9" id="KW-1035">Host cytoplasm</keyword>
<feature type="chain" id="PRO_5023305739" description="Assembly protein" evidence="9">
    <location>
        <begin position="258"/>
        <end position="618"/>
    </location>
</feature>
<feature type="region of interest" description="Disordered" evidence="10">
    <location>
        <begin position="268"/>
        <end position="322"/>
    </location>
</feature>
<dbReference type="GeneID" id="65102867"/>
<organism evidence="11 12">
    <name type="scientific">Cervid alphaherpesvirus 3</name>
    <dbReference type="NCBI Taxonomy" id="2115790"/>
    <lineage>
        <taxon>Viruses</taxon>
        <taxon>Duplodnaviria</taxon>
        <taxon>Heunggongvirae</taxon>
        <taxon>Peploviricota</taxon>
        <taxon>Herviviricetes</taxon>
        <taxon>Herpesvirales</taxon>
        <taxon>Orthoherpesviridae</taxon>
        <taxon>Alphaherpesvirinae</taxon>
        <taxon>Varicellovirus</taxon>
        <taxon>Varicellovirus cervidalpha3</taxon>
    </lineage>
</organism>
<comment type="function">
    <text evidence="9">Assembly protein: Plays a major role in capsid assembly. Acts as a scaffold protein by binding major capsid protein. Multimerizes in the nucleus such as major capsid protein forms the icosahedral T=16 capsid. Cleaved by assemblin after capsid completion. The cleavages products are evicted from the capsid before or during DNA packaging.</text>
</comment>
<comment type="domain">
    <text evidence="9">Region of interaction between pPR and pAP is called Amino conserved domain (ACD). The region of interaction with major capsid protein is called carboxyl conserved domain (CCD).</text>
</comment>
<gene>
    <name evidence="11" type="primary">UL26</name>
</gene>
<comment type="subunit">
    <molecule>Assemblin</molecule>
    <text evidence="9">Exists in a monomer-dimer equilibrium with the dimer being the active species.</text>
</comment>
<dbReference type="Proteomes" id="UP000676557">
    <property type="component" value="Segment"/>
</dbReference>
<feature type="active site" description="Charge relay system" evidence="9">
    <location>
        <position position="139"/>
    </location>
</feature>
<comment type="subcellular location">
    <molecule>Capsid scaffolding protein</molecule>
    <subcellularLocation>
        <location evidence="9">Host cytoplasm</location>
    </subcellularLocation>
</comment>
<dbReference type="InterPro" id="IPR001847">
    <property type="entry name" value="Peptidase_S21"/>
</dbReference>
<dbReference type="KEGG" id="vg:65102867"/>
<keyword evidence="12" id="KW-1185">Reference proteome</keyword>
<dbReference type="GO" id="GO:0006508">
    <property type="term" value="P:proteolysis"/>
    <property type="evidence" value="ECO:0007669"/>
    <property type="project" value="UniProtKB-KW"/>
</dbReference>
<feature type="region of interest" description="Disordered" evidence="10">
    <location>
        <begin position="421"/>
        <end position="487"/>
    </location>
</feature>
<feature type="active site" description="Charge relay system" evidence="9">
    <location>
        <position position="158"/>
    </location>
</feature>
<feature type="region of interest" description="Disordered" evidence="10">
    <location>
        <begin position="524"/>
        <end position="618"/>
    </location>
</feature>
<comment type="subunit">
    <molecule>Assembly protein</molecule>
    <text evidence="9">Homomultimer. Interacts with major capsid protein.</text>
</comment>
<reference evidence="11 12" key="1">
    <citation type="submission" date="2018-03" db="EMBL/GenBank/DDBJ databases">
        <title>Cervid herpesvirus genomes.</title>
        <authorList>
            <person name="Das Neves C.G."/>
            <person name="Davison A.J."/>
        </authorList>
    </citation>
    <scope>NUCLEOTIDE SEQUENCE [LARGE SCALE GENOMIC DNA]</scope>
    <source>
        <strain evidence="11 12">Canada</strain>
    </source>
</reference>
<comment type="PTM">
    <text evidence="9">Capsid scaffolding protein: Capsid scaffolding protein is cleaved by assemblin after formation of the spherical procapsid. As a result, the capsid obtains its mature, icosahedral shape. Cleavages occur at two or more sites: release (R-site) and maturation (M-site).</text>
</comment>
<comment type="subunit">
    <molecule>Capsid scaffolding protein</molecule>
    <text evidence="9">Homomultimer. Interacts with major capsid protein.</text>
</comment>
<evidence type="ECO:0000256" key="2">
    <source>
        <dbReference type="ARBA" id="ARBA00022562"/>
    </source>
</evidence>
<dbReference type="GO" id="GO:0039708">
    <property type="term" value="P:nuclear capsid assembly"/>
    <property type="evidence" value="ECO:0007669"/>
    <property type="project" value="UniProtKB-ARBA"/>
</dbReference>
<evidence type="ECO:0000256" key="6">
    <source>
        <dbReference type="ARBA" id="ARBA00022825"/>
    </source>
</evidence>
<dbReference type="EMBL" id="MH036941">
    <property type="protein sequence ID" value="AVT50618.1"/>
    <property type="molecule type" value="Genomic_DNA"/>
</dbReference>
<dbReference type="GO" id="GO:0019076">
    <property type="term" value="P:viral release from host cell"/>
    <property type="evidence" value="ECO:0007669"/>
    <property type="project" value="UniProtKB-UniRule"/>
</dbReference>
<evidence type="ECO:0000256" key="9">
    <source>
        <dbReference type="HAMAP-Rule" id="MF_04008"/>
    </source>
</evidence>
<comment type="subcellular location">
    <molecule>Assembly protein</molecule>
    <subcellularLocation>
        <location evidence="9">Host nucleus</location>
    </subcellularLocation>
</comment>
<dbReference type="GO" id="GO:0030430">
    <property type="term" value="C:host cell cytoplasm"/>
    <property type="evidence" value="ECO:0007669"/>
    <property type="project" value="UniProtKB-SubCell"/>
</dbReference>